<dbReference type="InterPro" id="IPR050249">
    <property type="entry name" value="Pseudomonas-type_ThrB"/>
</dbReference>
<sequence>MVELVSERAQVAGIRRSARQALAEYPVVEPRLSFIAHGENTTFRVDSVDGRFLMRVHRANRHGLGVDSRVAVAAELEWLAALGRETESSVPSPVRTRSGEWTAVVDGRVCSVLGWQGGRIRSAHPKAVHFRRLGGVLARLHEHASGWTPPKGFTRMRWDWESFFGNTMEYGGVSAADCWDLLPAQVNAQFDEVARRMQAVMKELGQRADGFGLIHADLHLDNALFDGETVRIIDFDDCGFGYWLYDLAVPLWDNHHRDDYPEYRAALIDGYAHHRELPDLTHLDDFIATRYVAFGLWYAGMAQVNPSFAAGRDKTMGYIHRSLDRML</sequence>
<evidence type="ECO:0000313" key="3">
    <source>
        <dbReference type="EMBL" id="GAA0937347.1"/>
    </source>
</evidence>
<protein>
    <submittedName>
        <fullName evidence="3">Phosphotransferase</fullName>
    </submittedName>
</protein>
<accession>A0ABP4AIP7</accession>
<reference evidence="4" key="1">
    <citation type="journal article" date="2019" name="Int. J. Syst. Evol. Microbiol.">
        <title>The Global Catalogue of Microorganisms (GCM) 10K type strain sequencing project: providing services to taxonomists for standard genome sequencing and annotation.</title>
        <authorList>
            <consortium name="The Broad Institute Genomics Platform"/>
            <consortium name="The Broad Institute Genome Sequencing Center for Infectious Disease"/>
            <person name="Wu L."/>
            <person name="Ma J."/>
        </authorList>
    </citation>
    <scope>NUCLEOTIDE SEQUENCE [LARGE SCALE GENOMIC DNA]</scope>
    <source>
        <strain evidence="4">JCM 10977</strain>
    </source>
</reference>
<dbReference type="EMBL" id="BAAAHK010000006">
    <property type="protein sequence ID" value="GAA0937347.1"/>
    <property type="molecule type" value="Genomic_DNA"/>
</dbReference>
<comment type="similarity">
    <text evidence="1">Belongs to the pseudomonas-type ThrB family.</text>
</comment>
<dbReference type="Proteomes" id="UP001500542">
    <property type="component" value="Unassembled WGS sequence"/>
</dbReference>
<evidence type="ECO:0000259" key="2">
    <source>
        <dbReference type="Pfam" id="PF01636"/>
    </source>
</evidence>
<dbReference type="Gene3D" id="3.30.200.20">
    <property type="entry name" value="Phosphorylase Kinase, domain 1"/>
    <property type="match status" value="1"/>
</dbReference>
<organism evidence="3 4">
    <name type="scientific">Kribbella koreensis</name>
    <dbReference type="NCBI Taxonomy" id="57909"/>
    <lineage>
        <taxon>Bacteria</taxon>
        <taxon>Bacillati</taxon>
        <taxon>Actinomycetota</taxon>
        <taxon>Actinomycetes</taxon>
        <taxon>Propionibacteriales</taxon>
        <taxon>Kribbellaceae</taxon>
        <taxon>Kribbella</taxon>
    </lineage>
</organism>
<keyword evidence="4" id="KW-1185">Reference proteome</keyword>
<gene>
    <name evidence="3" type="ORF">GCM10009554_25550</name>
</gene>
<comment type="caution">
    <text evidence="3">The sequence shown here is derived from an EMBL/GenBank/DDBJ whole genome shotgun (WGS) entry which is preliminary data.</text>
</comment>
<dbReference type="Pfam" id="PF01636">
    <property type="entry name" value="APH"/>
    <property type="match status" value="1"/>
</dbReference>
<dbReference type="RefSeq" id="WP_343968341.1">
    <property type="nucleotide sequence ID" value="NZ_BAAAHK010000006.1"/>
</dbReference>
<evidence type="ECO:0000256" key="1">
    <source>
        <dbReference type="ARBA" id="ARBA00038240"/>
    </source>
</evidence>
<proteinExistence type="inferred from homology"/>
<dbReference type="PANTHER" id="PTHR21064:SF6">
    <property type="entry name" value="AMINOGLYCOSIDE PHOSPHOTRANSFERASE DOMAIN-CONTAINING PROTEIN"/>
    <property type="match status" value="1"/>
</dbReference>
<name>A0ABP4AIP7_9ACTN</name>
<dbReference type="PANTHER" id="PTHR21064">
    <property type="entry name" value="AMINOGLYCOSIDE PHOSPHOTRANSFERASE DOMAIN-CONTAINING PROTEIN-RELATED"/>
    <property type="match status" value="1"/>
</dbReference>
<dbReference type="Gene3D" id="3.90.1200.10">
    <property type="match status" value="1"/>
</dbReference>
<dbReference type="InterPro" id="IPR011009">
    <property type="entry name" value="Kinase-like_dom_sf"/>
</dbReference>
<dbReference type="InterPro" id="IPR002575">
    <property type="entry name" value="Aminoglycoside_PTrfase"/>
</dbReference>
<feature type="domain" description="Aminoglycoside phosphotransferase" evidence="2">
    <location>
        <begin position="36"/>
        <end position="275"/>
    </location>
</feature>
<evidence type="ECO:0000313" key="4">
    <source>
        <dbReference type="Proteomes" id="UP001500542"/>
    </source>
</evidence>
<dbReference type="SUPFAM" id="SSF56112">
    <property type="entry name" value="Protein kinase-like (PK-like)"/>
    <property type="match status" value="1"/>
</dbReference>